<protein>
    <submittedName>
        <fullName evidence="2">DUF2007 domain-containing protein</fullName>
    </submittedName>
</protein>
<dbReference type="SUPFAM" id="SSF54913">
    <property type="entry name" value="GlnB-like"/>
    <property type="match status" value="1"/>
</dbReference>
<proteinExistence type="predicted"/>
<dbReference type="EMBL" id="JADHEC010000007">
    <property type="protein sequence ID" value="MBF2707939.1"/>
    <property type="molecule type" value="Genomic_DNA"/>
</dbReference>
<comment type="caution">
    <text evidence="2">The sequence shown here is derived from an EMBL/GenBank/DDBJ whole genome shotgun (WGS) entry which is preliminary data.</text>
</comment>
<dbReference type="Gene3D" id="3.30.70.790">
    <property type="entry name" value="UreE, C-terminal domain"/>
    <property type="match status" value="1"/>
</dbReference>
<dbReference type="Pfam" id="PF09413">
    <property type="entry name" value="DUF2007"/>
    <property type="match status" value="1"/>
</dbReference>
<organism evidence="2 3">
    <name type="scientific">Flavobacterium soyangense</name>
    <dbReference type="NCBI Taxonomy" id="2023265"/>
    <lineage>
        <taxon>Bacteria</taxon>
        <taxon>Pseudomonadati</taxon>
        <taxon>Bacteroidota</taxon>
        <taxon>Flavobacteriia</taxon>
        <taxon>Flavobacteriales</taxon>
        <taxon>Flavobacteriaceae</taxon>
        <taxon>Flavobacterium</taxon>
    </lineage>
</organism>
<gene>
    <name evidence="2" type="ORF">IR213_04940</name>
</gene>
<dbReference type="InterPro" id="IPR018551">
    <property type="entry name" value="DUF2007"/>
</dbReference>
<dbReference type="AlphaFoldDB" id="A0A930UBX4"/>
<dbReference type="Proteomes" id="UP000646211">
    <property type="component" value="Unassembled WGS sequence"/>
</dbReference>
<evidence type="ECO:0000313" key="2">
    <source>
        <dbReference type="EMBL" id="MBF2707939.1"/>
    </source>
</evidence>
<feature type="domain" description="DUF2007" evidence="1">
    <location>
        <begin position="3"/>
        <end position="67"/>
    </location>
</feature>
<name>A0A930UBX4_9FLAO</name>
<evidence type="ECO:0000313" key="3">
    <source>
        <dbReference type="Proteomes" id="UP000646211"/>
    </source>
</evidence>
<sequence length="80" mass="9088">MTVVFNGPYFEAMNVRNLLEEKEISVFIQNEYMSSIEPWVVTSGGLNPVKLQVDESDFEQAESIIKNYLNGNINIETGDK</sequence>
<keyword evidence="3" id="KW-1185">Reference proteome</keyword>
<accession>A0A930UBX4</accession>
<reference evidence="2" key="1">
    <citation type="submission" date="2020-11" db="EMBL/GenBank/DDBJ databases">
        <title>Genome of Flavobacterium soyangense.</title>
        <authorList>
            <person name="Liu Q."/>
            <person name="Xin Y.-H."/>
        </authorList>
    </citation>
    <scope>NUCLEOTIDE SEQUENCE</scope>
    <source>
        <strain evidence="2">CGMCC 1.13493</strain>
    </source>
</reference>
<dbReference type="RefSeq" id="WP_194311204.1">
    <property type="nucleotide sequence ID" value="NZ_JADHEC010000007.1"/>
</dbReference>
<dbReference type="InterPro" id="IPR011322">
    <property type="entry name" value="N-reg_PII-like_a/b"/>
</dbReference>
<evidence type="ECO:0000259" key="1">
    <source>
        <dbReference type="Pfam" id="PF09413"/>
    </source>
</evidence>